<dbReference type="Proteomes" id="UP000620124">
    <property type="component" value="Unassembled WGS sequence"/>
</dbReference>
<protein>
    <submittedName>
        <fullName evidence="2">Uncharacterized protein</fullName>
    </submittedName>
</protein>
<proteinExistence type="predicted"/>
<dbReference type="Gene3D" id="3.30.530.20">
    <property type="match status" value="1"/>
</dbReference>
<dbReference type="InterPro" id="IPR023393">
    <property type="entry name" value="START-like_dom_sf"/>
</dbReference>
<feature type="signal peptide" evidence="1">
    <location>
        <begin position="1"/>
        <end position="25"/>
    </location>
</feature>
<evidence type="ECO:0000313" key="3">
    <source>
        <dbReference type="Proteomes" id="UP000620124"/>
    </source>
</evidence>
<gene>
    <name evidence="2" type="ORF">MVEN_00959300</name>
</gene>
<reference evidence="2" key="1">
    <citation type="submission" date="2020-05" db="EMBL/GenBank/DDBJ databases">
        <title>Mycena genomes resolve the evolution of fungal bioluminescence.</title>
        <authorList>
            <person name="Tsai I.J."/>
        </authorList>
    </citation>
    <scope>NUCLEOTIDE SEQUENCE</scope>
    <source>
        <strain evidence="2">CCC161011</strain>
    </source>
</reference>
<comment type="caution">
    <text evidence="2">The sequence shown here is derived from an EMBL/GenBank/DDBJ whole genome shotgun (WGS) entry which is preliminary data.</text>
</comment>
<name>A0A8H7CZS8_9AGAR</name>
<organism evidence="2 3">
    <name type="scientific">Mycena venus</name>
    <dbReference type="NCBI Taxonomy" id="2733690"/>
    <lineage>
        <taxon>Eukaryota</taxon>
        <taxon>Fungi</taxon>
        <taxon>Dikarya</taxon>
        <taxon>Basidiomycota</taxon>
        <taxon>Agaricomycotina</taxon>
        <taxon>Agaricomycetes</taxon>
        <taxon>Agaricomycetidae</taxon>
        <taxon>Agaricales</taxon>
        <taxon>Marasmiineae</taxon>
        <taxon>Mycenaceae</taxon>
        <taxon>Mycena</taxon>
    </lineage>
</organism>
<dbReference type="OrthoDB" id="2954648at2759"/>
<dbReference type="EMBL" id="JACAZI010000007">
    <property type="protein sequence ID" value="KAF7356275.1"/>
    <property type="molecule type" value="Genomic_DNA"/>
</dbReference>
<keyword evidence="3" id="KW-1185">Reference proteome</keyword>
<accession>A0A8H7CZS8</accession>
<evidence type="ECO:0000313" key="2">
    <source>
        <dbReference type="EMBL" id="KAF7356275.1"/>
    </source>
</evidence>
<keyword evidence="1" id="KW-0732">Signal</keyword>
<dbReference type="AlphaFoldDB" id="A0A8H7CZS8"/>
<feature type="chain" id="PRO_5034690248" evidence="1">
    <location>
        <begin position="26"/>
        <end position="191"/>
    </location>
</feature>
<sequence>MFSTLILQSLHVALLGLTFATRVHGSMNYVPNDIVCPEDSHAGFVHNTYTYIAPLEAFTNITKSFFDIKWYADTNVTNTTGTDNVPGATRSGLSGGGVFNETLMMYSMHHDSLVYTFHGQAVTYSLPNQNPLHFDGYAETMRLKSICNGQATYIDFITYLCSNESTAAYDVWYTAHMFALQEVTAGLGAKI</sequence>
<evidence type="ECO:0000256" key="1">
    <source>
        <dbReference type="SAM" id="SignalP"/>
    </source>
</evidence>